<gene>
    <name evidence="1" type="ORF">EDS130_LOCUS43997</name>
    <name evidence="2" type="ORF">XAT740_LOCUS45380</name>
</gene>
<evidence type="ECO:0000313" key="1">
    <source>
        <dbReference type="EMBL" id="CAF1522861.1"/>
    </source>
</evidence>
<dbReference type="Proteomes" id="UP000663828">
    <property type="component" value="Unassembled WGS sequence"/>
</dbReference>
<dbReference type="Proteomes" id="UP000663852">
    <property type="component" value="Unassembled WGS sequence"/>
</dbReference>
<keyword evidence="3" id="KW-1185">Reference proteome</keyword>
<comment type="caution">
    <text evidence="1">The sequence shown here is derived from an EMBL/GenBank/DDBJ whole genome shotgun (WGS) entry which is preliminary data.</text>
</comment>
<reference evidence="1" key="1">
    <citation type="submission" date="2021-02" db="EMBL/GenBank/DDBJ databases">
        <authorList>
            <person name="Nowell W R."/>
        </authorList>
    </citation>
    <scope>NUCLEOTIDE SEQUENCE</scope>
</reference>
<name>A0A815UWV0_ADIRI</name>
<sequence length="251" mass="28916">MQFAELYTRRHVVQVVHSVIHIPATVKDFGPLTNFTTFNFESILGKITRTTKGTRRHAEEMISSLHYLQAGIVHLKQSSLDVSLENFISTELYYTAEKPHYGIRLLHETNLHHDLSSMYFPQALIKTFHVLYIGHVRISTIQYADGKKSDDSSIIFRLNGRPTFGRVASIFTAETQQPLLLVNYFDKSQPLRCNLSVNGPEFHYNRILSVDTRTRNTSLISTSDFMEKCVYLQPSNNFGHFYQFPTPRHST</sequence>
<dbReference type="AlphaFoldDB" id="A0A815UWV0"/>
<evidence type="ECO:0000313" key="4">
    <source>
        <dbReference type="Proteomes" id="UP000663852"/>
    </source>
</evidence>
<proteinExistence type="predicted"/>
<dbReference type="EMBL" id="CAJNOJ010000789">
    <property type="protein sequence ID" value="CAF1522861.1"/>
    <property type="molecule type" value="Genomic_DNA"/>
</dbReference>
<dbReference type="EMBL" id="CAJNOR010005914">
    <property type="protein sequence ID" value="CAF1579867.1"/>
    <property type="molecule type" value="Genomic_DNA"/>
</dbReference>
<dbReference type="OrthoDB" id="5955283at2759"/>
<organism evidence="1 4">
    <name type="scientific">Adineta ricciae</name>
    <name type="common">Rotifer</name>
    <dbReference type="NCBI Taxonomy" id="249248"/>
    <lineage>
        <taxon>Eukaryota</taxon>
        <taxon>Metazoa</taxon>
        <taxon>Spiralia</taxon>
        <taxon>Gnathifera</taxon>
        <taxon>Rotifera</taxon>
        <taxon>Eurotatoria</taxon>
        <taxon>Bdelloidea</taxon>
        <taxon>Adinetida</taxon>
        <taxon>Adinetidae</taxon>
        <taxon>Adineta</taxon>
    </lineage>
</organism>
<evidence type="ECO:0000313" key="3">
    <source>
        <dbReference type="Proteomes" id="UP000663828"/>
    </source>
</evidence>
<protein>
    <submittedName>
        <fullName evidence="1">Uncharacterized protein</fullName>
    </submittedName>
</protein>
<evidence type="ECO:0000313" key="2">
    <source>
        <dbReference type="EMBL" id="CAF1579867.1"/>
    </source>
</evidence>
<accession>A0A815UWV0</accession>